<dbReference type="AlphaFoldDB" id="A0A645B394"/>
<gene>
    <name evidence="1" type="ORF">SDC9_106382</name>
</gene>
<sequence length="188" mass="21126">MGEDADPVADAQHLPQLMADENDALSLRRHLPDHFKQRLALLRQQHGGWLVQNQDFRTGVQKLQNLDFLLHADAQPLHGAVQLHLNVVLFLQLFKLRAHLFPVPYGQRSRPVHQAHVLHRVKPAHQHEMLVHHADTVAHGVLGAGNFYLLAAQQDAARVGMIHSENNIHQGAFPRAVFAQQGQHLSPV</sequence>
<proteinExistence type="predicted"/>
<evidence type="ECO:0000313" key="1">
    <source>
        <dbReference type="EMBL" id="MPM59538.1"/>
    </source>
</evidence>
<dbReference type="AntiFam" id="ANF00095">
    <property type="entry name" value="Shadow ORF (opposite ABC transporters)"/>
</dbReference>
<protein>
    <submittedName>
        <fullName evidence="1">Uncharacterized protein</fullName>
    </submittedName>
</protein>
<name>A0A645B394_9ZZZZ</name>
<comment type="caution">
    <text evidence="1">The sequence shown here is derived from an EMBL/GenBank/DDBJ whole genome shotgun (WGS) entry which is preliminary data.</text>
</comment>
<dbReference type="EMBL" id="VSSQ01017343">
    <property type="protein sequence ID" value="MPM59538.1"/>
    <property type="molecule type" value="Genomic_DNA"/>
</dbReference>
<organism evidence="1">
    <name type="scientific">bioreactor metagenome</name>
    <dbReference type="NCBI Taxonomy" id="1076179"/>
    <lineage>
        <taxon>unclassified sequences</taxon>
        <taxon>metagenomes</taxon>
        <taxon>ecological metagenomes</taxon>
    </lineage>
</organism>
<accession>A0A645B394</accession>
<reference evidence="1" key="1">
    <citation type="submission" date="2019-08" db="EMBL/GenBank/DDBJ databases">
        <authorList>
            <person name="Kucharzyk K."/>
            <person name="Murdoch R.W."/>
            <person name="Higgins S."/>
            <person name="Loffler F."/>
        </authorList>
    </citation>
    <scope>NUCLEOTIDE SEQUENCE</scope>
</reference>